<evidence type="ECO:0000259" key="11">
    <source>
        <dbReference type="PROSITE" id="PS51918"/>
    </source>
</evidence>
<dbReference type="EMBL" id="JACOPS010000002">
    <property type="protein sequence ID" value="MBC5728121.1"/>
    <property type="molecule type" value="Genomic_DNA"/>
</dbReference>
<keyword evidence="7 10" id="KW-0560">Oxidoreductase</keyword>
<keyword evidence="6 10" id="KW-0479">Metal-binding</keyword>
<evidence type="ECO:0000313" key="12">
    <source>
        <dbReference type="EMBL" id="MBC5728121.1"/>
    </source>
</evidence>
<evidence type="ECO:0000256" key="8">
    <source>
        <dbReference type="ARBA" id="ARBA00023004"/>
    </source>
</evidence>
<dbReference type="PANTHER" id="PTHR30352:SF5">
    <property type="entry name" value="PYRUVATE FORMATE-LYASE 1-ACTIVATING ENZYME"/>
    <property type="match status" value="1"/>
</dbReference>
<protein>
    <recommendedName>
        <fullName evidence="3 10">Pyruvate formate-lyase-activating enzyme</fullName>
        <ecNumber evidence="10">1.97.1.4</ecNumber>
    </recommendedName>
</protein>
<comment type="catalytic activity">
    <reaction evidence="10">
        <text>glycyl-[formate C-acetyltransferase] + reduced [flavodoxin] + S-adenosyl-L-methionine = glycin-2-yl radical-[formate C-acetyltransferase] + semiquinone [flavodoxin] + 5'-deoxyadenosine + L-methionine + H(+)</text>
        <dbReference type="Rhea" id="RHEA:19225"/>
        <dbReference type="Rhea" id="RHEA-COMP:10622"/>
        <dbReference type="Rhea" id="RHEA-COMP:12190"/>
        <dbReference type="Rhea" id="RHEA-COMP:12191"/>
        <dbReference type="Rhea" id="RHEA-COMP:14480"/>
        <dbReference type="ChEBI" id="CHEBI:15378"/>
        <dbReference type="ChEBI" id="CHEBI:17319"/>
        <dbReference type="ChEBI" id="CHEBI:29947"/>
        <dbReference type="ChEBI" id="CHEBI:32722"/>
        <dbReference type="ChEBI" id="CHEBI:57618"/>
        <dbReference type="ChEBI" id="CHEBI:57844"/>
        <dbReference type="ChEBI" id="CHEBI:59789"/>
        <dbReference type="ChEBI" id="CHEBI:140311"/>
        <dbReference type="EC" id="1.97.1.4"/>
    </reaction>
</comment>
<keyword evidence="12" id="KW-0456">Lyase</keyword>
<dbReference type="Gene3D" id="3.20.20.70">
    <property type="entry name" value="Aldolase class I"/>
    <property type="match status" value="1"/>
</dbReference>
<organism evidence="12 13">
    <name type="scientific">Ruminococcus intestinalis</name>
    <dbReference type="NCBI Taxonomy" id="2763066"/>
    <lineage>
        <taxon>Bacteria</taxon>
        <taxon>Bacillati</taxon>
        <taxon>Bacillota</taxon>
        <taxon>Clostridia</taxon>
        <taxon>Eubacteriales</taxon>
        <taxon>Oscillospiraceae</taxon>
        <taxon>Ruminococcus</taxon>
    </lineage>
</organism>
<evidence type="ECO:0000256" key="2">
    <source>
        <dbReference type="ARBA" id="ARBA00009777"/>
    </source>
</evidence>
<accession>A0ABR7HKR2</accession>
<keyword evidence="9 10" id="KW-0411">Iron-sulfur</keyword>
<dbReference type="SFLD" id="SFLDS00029">
    <property type="entry name" value="Radical_SAM"/>
    <property type="match status" value="1"/>
</dbReference>
<evidence type="ECO:0000256" key="7">
    <source>
        <dbReference type="ARBA" id="ARBA00023002"/>
    </source>
</evidence>
<dbReference type="InterPro" id="IPR013785">
    <property type="entry name" value="Aldolase_TIM"/>
</dbReference>
<dbReference type="GO" id="GO:0016829">
    <property type="term" value="F:lyase activity"/>
    <property type="evidence" value="ECO:0007669"/>
    <property type="project" value="UniProtKB-KW"/>
</dbReference>
<dbReference type="PROSITE" id="PS01087">
    <property type="entry name" value="RADICAL_ACTIVATING"/>
    <property type="match status" value="1"/>
</dbReference>
<dbReference type="PIRSF" id="PIRSF000371">
    <property type="entry name" value="PFL_act_enz"/>
    <property type="match status" value="1"/>
</dbReference>
<evidence type="ECO:0000256" key="5">
    <source>
        <dbReference type="ARBA" id="ARBA00022691"/>
    </source>
</evidence>
<keyword evidence="13" id="KW-1185">Reference proteome</keyword>
<dbReference type="InterPro" id="IPR058240">
    <property type="entry name" value="rSAM_sf"/>
</dbReference>
<evidence type="ECO:0000256" key="4">
    <source>
        <dbReference type="ARBA" id="ARBA00022485"/>
    </source>
</evidence>
<comment type="function">
    <text evidence="1 10">Activation of pyruvate formate-lyase under anaerobic conditions by generation of an organic free radical, using S-adenosylmethionine and reduced flavodoxin as cosubstrates to produce 5'-deoxy-adenosine.</text>
</comment>
<dbReference type="InterPro" id="IPR001989">
    <property type="entry name" value="Radical_activat_CS"/>
</dbReference>
<dbReference type="InterPro" id="IPR012839">
    <property type="entry name" value="Organic_radical_activase"/>
</dbReference>
<keyword evidence="12" id="KW-0670">Pyruvate</keyword>
<dbReference type="Pfam" id="PF04055">
    <property type="entry name" value="Radical_SAM"/>
    <property type="match status" value="1"/>
</dbReference>
<comment type="similarity">
    <text evidence="2 10">Belongs to the organic radical-activating enzymes family.</text>
</comment>
<dbReference type="Proteomes" id="UP000636755">
    <property type="component" value="Unassembled WGS sequence"/>
</dbReference>
<sequence length="246" mass="28319">MENKELVGYVHSLESFGSVDGPGVRYVVFLSGCAMRCQFCHNPDTWQMSKGTPYTAEELLKKAIAYRPYWKSEGGITVSGGEPLLQIDFLIDFFKKAKKLGINTTLDTSGNPFTTEEPYYSKWKELMQYTDLLLLDIKHIDDEQHKILTGQTNVNILQMARELSDMGKPVWIRHVLVPQRSDYDEYLYRLADFIKTLKNVKRVEVLPYHTLGVYKWKELGIDYKLEGIDPPTPERVLNAKKILGCE</sequence>
<gene>
    <name evidence="12" type="primary">pflA</name>
    <name evidence="12" type="ORF">H8R91_06245</name>
</gene>
<dbReference type="SFLD" id="SFLDG01066">
    <property type="entry name" value="organic_radical-activating_enz"/>
    <property type="match status" value="1"/>
</dbReference>
<dbReference type="RefSeq" id="WP_186935288.1">
    <property type="nucleotide sequence ID" value="NZ_JACOPS010000002.1"/>
</dbReference>
<evidence type="ECO:0000256" key="3">
    <source>
        <dbReference type="ARBA" id="ARBA00021356"/>
    </source>
</evidence>
<name>A0ABR7HKR2_9FIRM</name>
<evidence type="ECO:0000256" key="6">
    <source>
        <dbReference type="ARBA" id="ARBA00022723"/>
    </source>
</evidence>
<dbReference type="NCBIfam" id="TIGR02493">
    <property type="entry name" value="PFLA"/>
    <property type="match status" value="1"/>
</dbReference>
<evidence type="ECO:0000256" key="9">
    <source>
        <dbReference type="ARBA" id="ARBA00023014"/>
    </source>
</evidence>
<feature type="domain" description="Radical SAM core" evidence="11">
    <location>
        <begin position="19"/>
        <end position="246"/>
    </location>
</feature>
<dbReference type="PROSITE" id="PS51918">
    <property type="entry name" value="RADICAL_SAM"/>
    <property type="match status" value="1"/>
</dbReference>
<dbReference type="GO" id="GO:0043365">
    <property type="term" value="F:[formate-C-acetyltransferase]-activating enzyme activity"/>
    <property type="evidence" value="ECO:0007669"/>
    <property type="project" value="UniProtKB-EC"/>
</dbReference>
<reference evidence="12 13" key="1">
    <citation type="submission" date="2020-08" db="EMBL/GenBank/DDBJ databases">
        <title>Genome public.</title>
        <authorList>
            <person name="Liu C."/>
            <person name="Sun Q."/>
        </authorList>
    </citation>
    <scope>NUCLEOTIDE SEQUENCE [LARGE SCALE GENOMIC DNA]</scope>
    <source>
        <strain evidence="12 13">NSJ-71</strain>
    </source>
</reference>
<dbReference type="CDD" id="cd01335">
    <property type="entry name" value="Radical_SAM"/>
    <property type="match status" value="1"/>
</dbReference>
<comment type="cofactor">
    <cofactor evidence="10">
        <name>[4Fe-4S] cluster</name>
        <dbReference type="ChEBI" id="CHEBI:49883"/>
    </cofactor>
    <text evidence="10">Binds 1 [4Fe-4S] cluster. The cluster is coordinated with 3 cysteines and an exchangeable S-adenosyl-L-methionine.</text>
</comment>
<dbReference type="InterPro" id="IPR012838">
    <property type="entry name" value="PFL1_activating"/>
</dbReference>
<proteinExistence type="inferred from homology"/>
<keyword evidence="4 10" id="KW-0004">4Fe-4S</keyword>
<evidence type="ECO:0000256" key="10">
    <source>
        <dbReference type="RuleBase" id="RU362053"/>
    </source>
</evidence>
<comment type="subcellular location">
    <subcellularLocation>
        <location evidence="10">Cytoplasm</location>
    </subcellularLocation>
</comment>
<evidence type="ECO:0000256" key="1">
    <source>
        <dbReference type="ARBA" id="ARBA00003141"/>
    </source>
</evidence>
<keyword evidence="10" id="KW-0963">Cytoplasm</keyword>
<dbReference type="EC" id="1.97.1.4" evidence="10"/>
<dbReference type="PANTHER" id="PTHR30352">
    <property type="entry name" value="PYRUVATE FORMATE-LYASE-ACTIVATING ENZYME"/>
    <property type="match status" value="1"/>
</dbReference>
<evidence type="ECO:0000313" key="13">
    <source>
        <dbReference type="Proteomes" id="UP000636755"/>
    </source>
</evidence>
<dbReference type="InterPro" id="IPR007197">
    <property type="entry name" value="rSAM"/>
</dbReference>
<keyword evidence="5 10" id="KW-0949">S-adenosyl-L-methionine</keyword>
<keyword evidence="8 10" id="KW-0408">Iron</keyword>
<dbReference type="InterPro" id="IPR034457">
    <property type="entry name" value="Organic_radical-activating"/>
</dbReference>
<comment type="caution">
    <text evidence="12">The sequence shown here is derived from an EMBL/GenBank/DDBJ whole genome shotgun (WGS) entry which is preliminary data.</text>
</comment>
<dbReference type="SUPFAM" id="SSF102114">
    <property type="entry name" value="Radical SAM enzymes"/>
    <property type="match status" value="1"/>
</dbReference>